<protein>
    <submittedName>
        <fullName evidence="2">Uncharacterized protein</fullName>
    </submittedName>
</protein>
<reference evidence="2" key="1">
    <citation type="submission" date="2023-02" db="EMBL/GenBank/DDBJ databases">
        <title>Nocardiopsis ansamitocini NBRC 112285.</title>
        <authorList>
            <person name="Ichikawa N."/>
            <person name="Sato H."/>
            <person name="Tonouchi N."/>
        </authorList>
    </citation>
    <scope>NUCLEOTIDE SEQUENCE</scope>
    <source>
        <strain evidence="2">NBRC 112285</strain>
    </source>
</reference>
<dbReference type="AlphaFoldDB" id="A0A9W6P611"/>
<accession>A0A9W6P611</accession>
<feature type="compositionally biased region" description="Gly residues" evidence="1">
    <location>
        <begin position="446"/>
        <end position="456"/>
    </location>
</feature>
<evidence type="ECO:0000313" key="3">
    <source>
        <dbReference type="Proteomes" id="UP001165092"/>
    </source>
</evidence>
<sequence length="456" mass="49059">MESNHGSEPLHGLDDIDWTALAPERGSEIPDLLRGVATEKQEQSLLQLHEILCFPAPGHVAAPEVVEFLVRLAGETWLRGRHNVVNLLQELTVPSMADHLPVLRDITLWRDEIAWAATTDVEKVRAQYREWLADAPDEQQYRRIQSRLRALEHDNGTHILAAELAVHEAVRERLPALLELLEGRENRGGDAVAEWVAYILAWFPEEADLILPALVGAGDSSSPYPALRPLPAEVWAMGMLSDPADVTATVHLAQLLTAADSDLAFAAAVALAQIHGPAVPEQALALLTGSDYWEDHLGASLPQSGPIEPTHLGMLLLSGVDDEDVRQAGVGQLKRVFAYTGGEGQGVVAANALEMALGPRHAERAPATGLDGFETQQREVVAAIGDITADAWEEGGLAEVVTAWGLPGNRADFRSFAGLESDEKPAQESTPAPQAAPQAQQPEQGGLLGRFFGGGR</sequence>
<organism evidence="2 3">
    <name type="scientific">Nocardiopsis ansamitocini</name>
    <dbReference type="NCBI Taxonomy" id="1670832"/>
    <lineage>
        <taxon>Bacteria</taxon>
        <taxon>Bacillati</taxon>
        <taxon>Actinomycetota</taxon>
        <taxon>Actinomycetes</taxon>
        <taxon>Streptosporangiales</taxon>
        <taxon>Nocardiopsidaceae</taxon>
        <taxon>Nocardiopsis</taxon>
    </lineage>
</organism>
<feature type="region of interest" description="Disordered" evidence="1">
    <location>
        <begin position="418"/>
        <end position="456"/>
    </location>
</feature>
<feature type="compositionally biased region" description="Low complexity" evidence="1">
    <location>
        <begin position="427"/>
        <end position="445"/>
    </location>
</feature>
<evidence type="ECO:0000313" key="2">
    <source>
        <dbReference type="EMBL" id="GLU47698.1"/>
    </source>
</evidence>
<gene>
    <name evidence="2" type="ORF">Nans01_20490</name>
</gene>
<comment type="caution">
    <text evidence="2">The sequence shown here is derived from an EMBL/GenBank/DDBJ whole genome shotgun (WGS) entry which is preliminary data.</text>
</comment>
<dbReference type="RefSeq" id="WP_285758923.1">
    <property type="nucleotide sequence ID" value="NZ_BSQG01000003.1"/>
</dbReference>
<evidence type="ECO:0000256" key="1">
    <source>
        <dbReference type="SAM" id="MobiDB-lite"/>
    </source>
</evidence>
<name>A0A9W6P611_9ACTN</name>
<dbReference type="Proteomes" id="UP001165092">
    <property type="component" value="Unassembled WGS sequence"/>
</dbReference>
<proteinExistence type="predicted"/>
<dbReference type="EMBL" id="BSQG01000003">
    <property type="protein sequence ID" value="GLU47698.1"/>
    <property type="molecule type" value="Genomic_DNA"/>
</dbReference>
<keyword evidence="3" id="KW-1185">Reference proteome</keyword>